<dbReference type="PANTHER" id="PTHR34379:SF3">
    <property type="entry name" value="PROTEIN, PUTATIVE-RELATED"/>
    <property type="match status" value="1"/>
</dbReference>
<dbReference type="EMBL" id="NKXS01001194">
    <property type="protein sequence ID" value="PIN19944.1"/>
    <property type="molecule type" value="Genomic_DNA"/>
</dbReference>
<evidence type="ECO:0000256" key="1">
    <source>
        <dbReference type="SAM" id="MobiDB-lite"/>
    </source>
</evidence>
<evidence type="ECO:0000313" key="3">
    <source>
        <dbReference type="EMBL" id="PIN19944.1"/>
    </source>
</evidence>
<proteinExistence type="predicted"/>
<name>A0A2G9HQZ9_9LAMI</name>
<dbReference type="PANTHER" id="PTHR34379">
    <property type="entry name" value="OS07G0553800 PROTEIN"/>
    <property type="match status" value="1"/>
</dbReference>
<sequence length="156" mass="17564">MNLKKNSNKLNESSGVTSSIKPKDSIHRETRTEPAKLSHSVSLPLLPYKKEMATPTDKKGKMGKKDKEFKKTAGEFDSIFGAVIIMVALMVTLAGGKMCAILCTAAWMYFIPRVRANFVDDYALKLRIDENYVDLDSKEHKKKVVLQGLLDRSQHF</sequence>
<protein>
    <submittedName>
        <fullName evidence="3">Uncharacterized protein</fullName>
    </submittedName>
</protein>
<dbReference type="OrthoDB" id="1886721at2759"/>
<dbReference type="InterPro" id="IPR040411">
    <property type="entry name" value="At5g23160-like"/>
</dbReference>
<evidence type="ECO:0000256" key="2">
    <source>
        <dbReference type="SAM" id="Phobius"/>
    </source>
</evidence>
<organism evidence="3 4">
    <name type="scientific">Handroanthus impetiginosus</name>
    <dbReference type="NCBI Taxonomy" id="429701"/>
    <lineage>
        <taxon>Eukaryota</taxon>
        <taxon>Viridiplantae</taxon>
        <taxon>Streptophyta</taxon>
        <taxon>Embryophyta</taxon>
        <taxon>Tracheophyta</taxon>
        <taxon>Spermatophyta</taxon>
        <taxon>Magnoliopsida</taxon>
        <taxon>eudicotyledons</taxon>
        <taxon>Gunneridae</taxon>
        <taxon>Pentapetalae</taxon>
        <taxon>asterids</taxon>
        <taxon>lamiids</taxon>
        <taxon>Lamiales</taxon>
        <taxon>Bignoniaceae</taxon>
        <taxon>Crescentiina</taxon>
        <taxon>Tabebuia alliance</taxon>
        <taxon>Handroanthus</taxon>
    </lineage>
</organism>
<feature type="region of interest" description="Disordered" evidence="1">
    <location>
        <begin position="1"/>
        <end position="39"/>
    </location>
</feature>
<accession>A0A2G9HQZ9</accession>
<evidence type="ECO:0000313" key="4">
    <source>
        <dbReference type="Proteomes" id="UP000231279"/>
    </source>
</evidence>
<reference evidence="4" key="1">
    <citation type="journal article" date="2018" name="Gigascience">
        <title>Genome assembly of the Pink Ipe (Handroanthus impetiginosus, Bignoniaceae), a highly valued, ecologically keystone Neotropical timber forest tree.</title>
        <authorList>
            <person name="Silva-Junior O.B."/>
            <person name="Grattapaglia D."/>
            <person name="Novaes E."/>
            <person name="Collevatti R.G."/>
        </authorList>
    </citation>
    <scope>NUCLEOTIDE SEQUENCE [LARGE SCALE GENOMIC DNA]</scope>
    <source>
        <strain evidence="4">cv. UFG-1</strain>
    </source>
</reference>
<keyword evidence="4" id="KW-1185">Reference proteome</keyword>
<dbReference type="Proteomes" id="UP000231279">
    <property type="component" value="Unassembled WGS sequence"/>
</dbReference>
<dbReference type="AlphaFoldDB" id="A0A2G9HQZ9"/>
<comment type="caution">
    <text evidence="3">The sequence shown here is derived from an EMBL/GenBank/DDBJ whole genome shotgun (WGS) entry which is preliminary data.</text>
</comment>
<keyword evidence="2" id="KW-1133">Transmembrane helix</keyword>
<feature type="compositionally biased region" description="Low complexity" evidence="1">
    <location>
        <begin position="1"/>
        <end position="14"/>
    </location>
</feature>
<feature type="compositionally biased region" description="Basic and acidic residues" evidence="1">
    <location>
        <begin position="21"/>
        <end position="36"/>
    </location>
</feature>
<keyword evidence="2" id="KW-0472">Membrane</keyword>
<gene>
    <name evidence="3" type="ORF">CDL12_07372</name>
</gene>
<feature type="transmembrane region" description="Helical" evidence="2">
    <location>
        <begin position="79"/>
        <end position="110"/>
    </location>
</feature>
<keyword evidence="2" id="KW-0812">Transmembrane</keyword>